<evidence type="ECO:0000256" key="2">
    <source>
        <dbReference type="SAM" id="MobiDB-lite"/>
    </source>
</evidence>
<evidence type="ECO:0000313" key="3">
    <source>
        <dbReference type="EMBL" id="KAF8817728.1"/>
    </source>
</evidence>
<keyword evidence="4" id="KW-1185">Reference proteome</keyword>
<dbReference type="Proteomes" id="UP000823046">
    <property type="component" value="Unassembled WGS sequence"/>
</dbReference>
<dbReference type="SUPFAM" id="SSF110993">
    <property type="entry name" value="eIF-2-alpha, C-terminal domain"/>
    <property type="match status" value="1"/>
</dbReference>
<evidence type="ECO:0000256" key="1">
    <source>
        <dbReference type="ARBA" id="ARBA00022917"/>
    </source>
</evidence>
<keyword evidence="1" id="KW-0648">Protein biosynthesis</keyword>
<sequence>NLRVEQTFAPIIPLPACRVSPEDIIECEERFSKSKKVHQTVRHVAQMNGMRVDELNAKVIWPLYKKHGHALDALKVCNIFMRHSFFRPSFLDLISQEAAVNPSKVFQGIDMPEQVLKSLNEDIQLRLAPQALRLRVPSKRMMRFGVSDVGHKKCTTWMFTRWFPMNESPLYQVSATENTYSHSISPMQGCCFIPMFYRLFRARFDVWCFGYEGINAIRTALKAGEDCSDDDISILIKLVAPPLYVIVSSCTDREAGVQRVQKALKCIGETVKTFRGGNFLQQGEIMVMGGEEEKRLEELLEDEEEDDEYQEKEEDAEEEEDEGMGKVDDELGKLGPYMVDVKSADTCLDGAEEKKE</sequence>
<organism evidence="3 4">
    <name type="scientific">Cardiosporidium cionae</name>
    <dbReference type="NCBI Taxonomy" id="476202"/>
    <lineage>
        <taxon>Eukaryota</taxon>
        <taxon>Sar</taxon>
        <taxon>Alveolata</taxon>
        <taxon>Apicomplexa</taxon>
        <taxon>Aconoidasida</taxon>
        <taxon>Nephromycida</taxon>
        <taxon>Cardiosporidium</taxon>
    </lineage>
</organism>
<dbReference type="Pfam" id="PF07541">
    <property type="entry name" value="EIF_2_alpha"/>
    <property type="match status" value="1"/>
</dbReference>
<feature type="compositionally biased region" description="Acidic residues" evidence="2">
    <location>
        <begin position="299"/>
        <end position="322"/>
    </location>
</feature>
<feature type="region of interest" description="Disordered" evidence="2">
    <location>
        <begin position="298"/>
        <end position="335"/>
    </location>
</feature>
<dbReference type="GO" id="GO:0003743">
    <property type="term" value="F:translation initiation factor activity"/>
    <property type="evidence" value="ECO:0007669"/>
    <property type="project" value="UniProtKB-KW"/>
</dbReference>
<evidence type="ECO:0000313" key="4">
    <source>
        <dbReference type="Proteomes" id="UP000823046"/>
    </source>
</evidence>
<dbReference type="PANTHER" id="PTHR10602">
    <property type="entry name" value="EUKARYOTIC TRANSLATION INITIATION FACTOR 2 SUBUNIT 1"/>
    <property type="match status" value="1"/>
</dbReference>
<protein>
    <submittedName>
        <fullName evidence="3">Eukaryotic initiation factor-2, alpha subunit</fullName>
    </submittedName>
</protein>
<dbReference type="InterPro" id="IPR011488">
    <property type="entry name" value="TIF_2_asu"/>
</dbReference>
<proteinExistence type="predicted"/>
<feature type="non-terminal residue" evidence="3">
    <location>
        <position position="1"/>
    </location>
</feature>
<keyword evidence="3" id="KW-0396">Initiation factor</keyword>
<dbReference type="Gene3D" id="3.30.70.1130">
    <property type="entry name" value="EIF_2_alpha"/>
    <property type="match status" value="1"/>
</dbReference>
<name>A0ABQ7J3R5_9APIC</name>
<dbReference type="InterPro" id="IPR024055">
    <property type="entry name" value="TIF2_asu_C"/>
</dbReference>
<dbReference type="EMBL" id="JADAQX010001746">
    <property type="protein sequence ID" value="KAF8817728.1"/>
    <property type="molecule type" value="Genomic_DNA"/>
</dbReference>
<reference evidence="3 4" key="1">
    <citation type="journal article" date="2020" name="bioRxiv">
        <title>Metabolic contributions of an alphaproteobacterial endosymbiont in the apicomplexan Cardiosporidium cionae.</title>
        <authorList>
            <person name="Hunter E.S."/>
            <person name="Paight C.J."/>
            <person name="Lane C.E."/>
        </authorList>
    </citation>
    <scope>NUCLEOTIDE SEQUENCE [LARGE SCALE GENOMIC DNA]</scope>
    <source>
        <strain evidence="3">ESH_2018</strain>
    </source>
</reference>
<dbReference type="SUPFAM" id="SSF116742">
    <property type="entry name" value="eIF2alpha middle domain-like"/>
    <property type="match status" value="1"/>
</dbReference>
<dbReference type="Gene3D" id="1.10.150.190">
    <property type="entry name" value="Translation initiation factor 2, subunit 1, domain 2"/>
    <property type="match status" value="1"/>
</dbReference>
<accession>A0ABQ7J3R5</accession>
<dbReference type="InterPro" id="IPR024054">
    <property type="entry name" value="TIF2_asu_middle_sf"/>
</dbReference>
<gene>
    <name evidence="3" type="ORF">IE077_004545</name>
</gene>
<dbReference type="PANTHER" id="PTHR10602:SF0">
    <property type="entry name" value="EUKARYOTIC TRANSLATION INITIATION FACTOR 2 SUBUNIT 1"/>
    <property type="match status" value="1"/>
</dbReference>
<comment type="caution">
    <text evidence="3">The sequence shown here is derived from an EMBL/GenBank/DDBJ whole genome shotgun (WGS) entry which is preliminary data.</text>
</comment>
<feature type="compositionally biased region" description="Basic and acidic residues" evidence="2">
    <location>
        <begin position="323"/>
        <end position="332"/>
    </location>
</feature>